<dbReference type="InterPro" id="IPR049712">
    <property type="entry name" value="Poly_export"/>
</dbReference>
<proteinExistence type="predicted"/>
<dbReference type="EMBL" id="JADEXQ010000039">
    <property type="protein sequence ID" value="MBE9030595.1"/>
    <property type="molecule type" value="Genomic_DNA"/>
</dbReference>
<evidence type="ECO:0000256" key="2">
    <source>
        <dbReference type="SAM" id="SignalP"/>
    </source>
</evidence>
<dbReference type="Gene3D" id="3.10.560.10">
    <property type="entry name" value="Outer membrane lipoprotein wza domain like"/>
    <property type="match status" value="2"/>
</dbReference>
<feature type="domain" description="Beta/gamma crystallin 'Greek key'" evidence="3">
    <location>
        <begin position="79"/>
        <end position="116"/>
    </location>
</feature>
<feature type="signal peptide" evidence="2">
    <location>
        <begin position="1"/>
        <end position="23"/>
    </location>
</feature>
<dbReference type="InterPro" id="IPR019554">
    <property type="entry name" value="Soluble_ligand-bd"/>
</dbReference>
<evidence type="ECO:0000313" key="4">
    <source>
        <dbReference type="EMBL" id="MBE9030595.1"/>
    </source>
</evidence>
<evidence type="ECO:0000313" key="5">
    <source>
        <dbReference type="Proteomes" id="UP000625316"/>
    </source>
</evidence>
<protein>
    <submittedName>
        <fullName evidence="4">Polysaccharide export protein</fullName>
    </submittedName>
</protein>
<evidence type="ECO:0000259" key="3">
    <source>
        <dbReference type="PROSITE" id="PS50915"/>
    </source>
</evidence>
<dbReference type="AlphaFoldDB" id="A0A928VQ82"/>
<dbReference type="PANTHER" id="PTHR33619:SF3">
    <property type="entry name" value="POLYSACCHARIDE EXPORT PROTEIN GFCE-RELATED"/>
    <property type="match status" value="1"/>
</dbReference>
<dbReference type="Proteomes" id="UP000625316">
    <property type="component" value="Unassembled WGS sequence"/>
</dbReference>
<dbReference type="Pfam" id="PF02563">
    <property type="entry name" value="Poly_export"/>
    <property type="match status" value="1"/>
</dbReference>
<organism evidence="4 5">
    <name type="scientific">Romeriopsis navalis LEGE 11480</name>
    <dbReference type="NCBI Taxonomy" id="2777977"/>
    <lineage>
        <taxon>Bacteria</taxon>
        <taxon>Bacillati</taxon>
        <taxon>Cyanobacteriota</taxon>
        <taxon>Cyanophyceae</taxon>
        <taxon>Leptolyngbyales</taxon>
        <taxon>Leptolyngbyaceae</taxon>
        <taxon>Romeriopsis</taxon>
        <taxon>Romeriopsis navalis</taxon>
    </lineage>
</organism>
<reference evidence="4" key="1">
    <citation type="submission" date="2020-10" db="EMBL/GenBank/DDBJ databases">
        <authorList>
            <person name="Castelo-Branco R."/>
            <person name="Eusebio N."/>
            <person name="Adriana R."/>
            <person name="Vieira A."/>
            <person name="Brugerolle De Fraissinette N."/>
            <person name="Rezende De Castro R."/>
            <person name="Schneider M.P."/>
            <person name="Vasconcelos V."/>
            <person name="Leao P.N."/>
        </authorList>
    </citation>
    <scope>NUCLEOTIDE SEQUENCE</scope>
    <source>
        <strain evidence="4">LEGE 11480</strain>
    </source>
</reference>
<dbReference type="PROSITE" id="PS50915">
    <property type="entry name" value="CRYSTALLIN_BETA_GAMMA"/>
    <property type="match status" value="1"/>
</dbReference>
<dbReference type="RefSeq" id="WP_264325425.1">
    <property type="nucleotide sequence ID" value="NZ_JADEXQ010000039.1"/>
</dbReference>
<dbReference type="InterPro" id="IPR003715">
    <property type="entry name" value="Poly_export_N"/>
</dbReference>
<keyword evidence="1 2" id="KW-0732">Signal</keyword>
<comment type="caution">
    <text evidence="4">The sequence shown here is derived from an EMBL/GenBank/DDBJ whole genome shotgun (WGS) entry which is preliminary data.</text>
</comment>
<feature type="chain" id="PRO_5037228121" evidence="2">
    <location>
        <begin position="24"/>
        <end position="369"/>
    </location>
</feature>
<accession>A0A928VQ82</accession>
<dbReference type="Pfam" id="PF10531">
    <property type="entry name" value="SLBB"/>
    <property type="match status" value="2"/>
</dbReference>
<dbReference type="GO" id="GO:0015159">
    <property type="term" value="F:polysaccharide transmembrane transporter activity"/>
    <property type="evidence" value="ECO:0007669"/>
    <property type="project" value="InterPro"/>
</dbReference>
<keyword evidence="5" id="KW-1185">Reference proteome</keyword>
<dbReference type="InterPro" id="IPR001064">
    <property type="entry name" value="Beta/gamma_crystallin"/>
</dbReference>
<dbReference type="PANTHER" id="PTHR33619">
    <property type="entry name" value="POLYSACCHARIDE EXPORT PROTEIN GFCE-RELATED"/>
    <property type="match status" value="1"/>
</dbReference>
<evidence type="ECO:0000256" key="1">
    <source>
        <dbReference type="ARBA" id="ARBA00022729"/>
    </source>
</evidence>
<gene>
    <name evidence="4" type="ORF">IQ266_12725</name>
</gene>
<name>A0A928VQ82_9CYAN</name>
<sequence length="369" mass="40224">MFYRHCLLISFLPLLLAPLSAMAKPVETDVAAFSTPLPPGYLPQRSIPPTALKVATGSSLQPDRQLSELTYTLGPGDVVAITVYDHPEFTGEQMILPDGAITLPLLGRVSAERQTAAQLQQVITQRLQRWLKQPVVTVGVKQLRSLRINIAGEVLRPGPIRLSGLKSEEVRTASNQFSVPTLSEALLLAGGITRKADIRRVTLRRAQSNGTISEQTINLWEALRSPQLNTDPILMDGDAIYIPTTSGESDVDRRLVARANFSPRTVRVRVVGEVKRPGEVEVAPDGTLSSAVAIAGGPTDKGRLDKVVFVRMNPQGQLDRQEVDLKNLTDTYQVQDGDVLLVPKDGGRNFLDVASQALGPFGLLFNLFR</sequence>